<feature type="transmembrane region" description="Helical" evidence="7">
    <location>
        <begin position="137"/>
        <end position="158"/>
    </location>
</feature>
<evidence type="ECO:0000256" key="4">
    <source>
        <dbReference type="ARBA" id="ARBA00022692"/>
    </source>
</evidence>
<dbReference type="EMBL" id="CP013200">
    <property type="protein sequence ID" value="ALO67906.1"/>
    <property type="molecule type" value="Genomic_DNA"/>
</dbReference>
<evidence type="ECO:0000256" key="2">
    <source>
        <dbReference type="ARBA" id="ARBA00010792"/>
    </source>
</evidence>
<dbReference type="Proteomes" id="UP000059574">
    <property type="component" value="Chromosome"/>
</dbReference>
<dbReference type="InterPro" id="IPR032816">
    <property type="entry name" value="VTT_dom"/>
</dbReference>
<dbReference type="OrthoDB" id="162303at2"/>
<feature type="transmembrane region" description="Helical" evidence="7">
    <location>
        <begin position="170"/>
        <end position="187"/>
    </location>
</feature>
<dbReference type="GO" id="GO:0005886">
    <property type="term" value="C:plasma membrane"/>
    <property type="evidence" value="ECO:0007669"/>
    <property type="project" value="UniProtKB-SubCell"/>
</dbReference>
<reference evidence="9 10" key="2">
    <citation type="journal article" date="2016" name="J. Biotechnol.">
        <title>Complete genome sequence of Arthrobacter alpinus ERGS4:06, a yellow pigmented bacterium tolerant to cold and radiations isolated from Sikkim Himalaya.</title>
        <authorList>
            <person name="Kumar R."/>
            <person name="Singh D."/>
            <person name="Swarnkar M.K."/>
            <person name="Singh A.K."/>
            <person name="Kumar S."/>
        </authorList>
    </citation>
    <scope>NUCLEOTIDE SEQUENCE [LARGE SCALE GENOMIC DNA]</scope>
    <source>
        <strain evidence="9 10">ERGS4:06</strain>
    </source>
</reference>
<feature type="transmembrane region" description="Helical" evidence="7">
    <location>
        <begin position="53"/>
        <end position="74"/>
    </location>
</feature>
<sequence length="207" mass="22087">MDLASDTTGFLHSFWIYVLGGGFVMASAIIPPIPSTTVFVALGAIAGLDGGPAAVPLVIAMMVGAVAGDLLTYWGTKLFGHTRWGTNRGPRRQRAVDAATRRLRQRPFMFMLTSRFIPLGRLSSNIAATVAGYPLRAFTVFSLVSATVWSLYSVGVGILTRFAPGVSDKLAVVIAIAFSLVLGWLVGKVSTWFLDRKNARLASAVVP</sequence>
<protein>
    <recommendedName>
        <fullName evidence="8">VTT domain-containing protein</fullName>
    </recommendedName>
</protein>
<dbReference type="PANTHER" id="PTHR30353">
    <property type="entry name" value="INNER MEMBRANE PROTEIN DEDA-RELATED"/>
    <property type="match status" value="1"/>
</dbReference>
<evidence type="ECO:0000256" key="6">
    <source>
        <dbReference type="ARBA" id="ARBA00023136"/>
    </source>
</evidence>
<dbReference type="RefSeq" id="WP_062291687.1">
    <property type="nucleotide sequence ID" value="NZ_CP013200.1"/>
</dbReference>
<keyword evidence="6 7" id="KW-0472">Membrane</keyword>
<evidence type="ECO:0000256" key="5">
    <source>
        <dbReference type="ARBA" id="ARBA00022989"/>
    </source>
</evidence>
<dbReference type="Pfam" id="PF09335">
    <property type="entry name" value="VTT_dom"/>
    <property type="match status" value="1"/>
</dbReference>
<evidence type="ECO:0000256" key="1">
    <source>
        <dbReference type="ARBA" id="ARBA00004651"/>
    </source>
</evidence>
<evidence type="ECO:0000313" key="10">
    <source>
        <dbReference type="Proteomes" id="UP000059574"/>
    </source>
</evidence>
<comment type="similarity">
    <text evidence="2 7">Belongs to the DedA family.</text>
</comment>
<feature type="domain" description="VTT" evidence="8">
    <location>
        <begin position="33"/>
        <end position="157"/>
    </location>
</feature>
<dbReference type="InterPro" id="IPR032818">
    <property type="entry name" value="DedA-like"/>
</dbReference>
<keyword evidence="3 7" id="KW-1003">Cell membrane</keyword>
<keyword evidence="5 7" id="KW-1133">Transmembrane helix</keyword>
<evidence type="ECO:0000259" key="8">
    <source>
        <dbReference type="Pfam" id="PF09335"/>
    </source>
</evidence>
<evidence type="ECO:0000313" key="9">
    <source>
        <dbReference type="EMBL" id="ALO67906.1"/>
    </source>
</evidence>
<proteinExistence type="inferred from homology"/>
<reference evidence="10" key="1">
    <citation type="submission" date="2015-11" db="EMBL/GenBank/DDBJ databases">
        <authorList>
            <person name="Kumar R."/>
            <person name="Singh D."/>
            <person name="Swarnkar M.K."/>
            <person name="Singh A.K."/>
            <person name="Kumar S."/>
        </authorList>
    </citation>
    <scope>NUCLEOTIDE SEQUENCE [LARGE SCALE GENOMIC DNA]</scope>
    <source>
        <strain evidence="10">ERGS4:06</strain>
    </source>
</reference>
<evidence type="ECO:0000256" key="3">
    <source>
        <dbReference type="ARBA" id="ARBA00022475"/>
    </source>
</evidence>
<comment type="subcellular location">
    <subcellularLocation>
        <location evidence="1 7">Cell membrane</location>
        <topology evidence="1 7">Multi-pass membrane protein</topology>
    </subcellularLocation>
</comment>
<gene>
    <name evidence="9" type="ORF">AS189_17245</name>
</gene>
<organism evidence="9 10">
    <name type="scientific">Arthrobacter alpinus</name>
    <dbReference type="NCBI Taxonomy" id="656366"/>
    <lineage>
        <taxon>Bacteria</taxon>
        <taxon>Bacillati</taxon>
        <taxon>Actinomycetota</taxon>
        <taxon>Actinomycetes</taxon>
        <taxon>Micrococcales</taxon>
        <taxon>Micrococcaceae</taxon>
        <taxon>Arthrobacter</taxon>
    </lineage>
</organism>
<name>A0A0S2M2I8_9MICC</name>
<keyword evidence="4 7" id="KW-0812">Transmembrane</keyword>
<dbReference type="PANTHER" id="PTHR30353:SF0">
    <property type="entry name" value="TRANSMEMBRANE PROTEIN"/>
    <property type="match status" value="1"/>
</dbReference>
<dbReference type="AlphaFoldDB" id="A0A0S2M2I8"/>
<evidence type="ECO:0000256" key="7">
    <source>
        <dbReference type="RuleBase" id="RU367016"/>
    </source>
</evidence>
<feature type="transmembrane region" description="Helical" evidence="7">
    <location>
        <begin position="12"/>
        <end position="33"/>
    </location>
</feature>
<accession>A0A0S2M2I8</accession>